<keyword evidence="2" id="KW-0732">Signal</keyword>
<evidence type="ECO:0000256" key="1">
    <source>
        <dbReference type="SAM" id="MobiDB-lite"/>
    </source>
</evidence>
<feature type="non-terminal residue" evidence="4">
    <location>
        <position position="412"/>
    </location>
</feature>
<protein>
    <recommendedName>
        <fullName evidence="3">Dystroglycan-type cadherin-like domain-containing protein</fullName>
    </recommendedName>
</protein>
<dbReference type="GO" id="GO:0043236">
    <property type="term" value="F:laminin binding"/>
    <property type="evidence" value="ECO:0007669"/>
    <property type="project" value="TreeGrafter"/>
</dbReference>
<accession>A0A9P4SDS8</accession>
<feature type="chain" id="PRO_5040392816" description="Dystroglycan-type cadherin-like domain-containing protein" evidence="2">
    <location>
        <begin position="19"/>
        <end position="412"/>
    </location>
</feature>
<dbReference type="Gene3D" id="2.60.40.10">
    <property type="entry name" value="Immunoglobulins"/>
    <property type="match status" value="4"/>
</dbReference>
<feature type="domain" description="Dystroglycan-type cadherin-like" evidence="3">
    <location>
        <begin position="128"/>
        <end position="229"/>
    </location>
</feature>
<dbReference type="PANTHER" id="PTHR21559:SF21">
    <property type="entry name" value="DYSTROGLYCAN 1"/>
    <property type="match status" value="1"/>
</dbReference>
<reference evidence="4" key="1">
    <citation type="journal article" date="2020" name="Stud. Mycol.">
        <title>101 Dothideomycetes genomes: a test case for predicting lifestyles and emergence of pathogens.</title>
        <authorList>
            <person name="Haridas S."/>
            <person name="Albert R."/>
            <person name="Binder M."/>
            <person name="Bloem J."/>
            <person name="Labutti K."/>
            <person name="Salamov A."/>
            <person name="Andreopoulos B."/>
            <person name="Baker S."/>
            <person name="Barry K."/>
            <person name="Bills G."/>
            <person name="Bluhm B."/>
            <person name="Cannon C."/>
            <person name="Castanera R."/>
            <person name="Culley D."/>
            <person name="Daum C."/>
            <person name="Ezra D."/>
            <person name="Gonzalez J."/>
            <person name="Henrissat B."/>
            <person name="Kuo A."/>
            <person name="Liang C."/>
            <person name="Lipzen A."/>
            <person name="Lutzoni F."/>
            <person name="Magnuson J."/>
            <person name="Mondo S."/>
            <person name="Nolan M."/>
            <person name="Ohm R."/>
            <person name="Pangilinan J."/>
            <person name="Park H.-J."/>
            <person name="Ramirez L."/>
            <person name="Alfaro M."/>
            <person name="Sun H."/>
            <person name="Tritt A."/>
            <person name="Yoshinaga Y."/>
            <person name="Zwiers L.-H."/>
            <person name="Turgeon B."/>
            <person name="Goodwin S."/>
            <person name="Spatafora J."/>
            <person name="Crous P."/>
            <person name="Grigoriev I."/>
        </authorList>
    </citation>
    <scope>NUCLEOTIDE SEQUENCE</scope>
    <source>
        <strain evidence="4">CBS 101060</strain>
    </source>
</reference>
<dbReference type="InterPro" id="IPR013783">
    <property type="entry name" value="Ig-like_fold"/>
</dbReference>
<evidence type="ECO:0000313" key="4">
    <source>
        <dbReference type="EMBL" id="KAF2840722.1"/>
    </source>
</evidence>
<dbReference type="GO" id="GO:0005509">
    <property type="term" value="F:calcium ion binding"/>
    <property type="evidence" value="ECO:0007669"/>
    <property type="project" value="InterPro"/>
</dbReference>
<dbReference type="GO" id="GO:0016011">
    <property type="term" value="C:dystroglycan complex"/>
    <property type="evidence" value="ECO:0007669"/>
    <property type="project" value="TreeGrafter"/>
</dbReference>
<keyword evidence="5" id="KW-1185">Reference proteome</keyword>
<feature type="signal peptide" evidence="2">
    <location>
        <begin position="1"/>
        <end position="18"/>
    </location>
</feature>
<feature type="domain" description="Dystroglycan-type cadherin-like" evidence="3">
    <location>
        <begin position="20"/>
        <end position="117"/>
    </location>
</feature>
<dbReference type="PANTHER" id="PTHR21559">
    <property type="entry name" value="DYSTROGLYCAN-RELATED"/>
    <property type="match status" value="1"/>
</dbReference>
<sequence length="412" mass="44210">MLQVALIFFLLCDVTALALQVALPLNSQVPPVARVGQFFWFQFPLATFAPISNNIQYTISGGPAWLSLDSATRTLWGTPGTSDLGTTSFTLTAADSSGAAVLQPTLVVVADAAPSATVNVQDVLEKDGPATGSNSVSAFAMSDLQISFPSNLFDGNGKSLSYYSTMEDHTPLPSWISFDSKALRFSGKVPSMNNLPRTFGLMLIASDIPGFASAWFSFNVTVISTELAFEKQDQYLNVQKGASIHFSSLRDQILLNGQKCKDSDIQSASAELPSGLSFDPGTLSITGTLAEDNKLNVIKVTVHDVYGHTATTTIHLALHGGFFHHQLEPLNVTQGQHFNYTIDRAMFSRPDVDITVSLGDTGKWLHFDPQSLTIYGEVPQDVKPGTITGSIIATEPNSSSGESQALEINVHS</sequence>
<feature type="compositionally biased region" description="Polar residues" evidence="1">
    <location>
        <begin position="393"/>
        <end position="403"/>
    </location>
</feature>
<comment type="caution">
    <text evidence="4">The sequence shown here is derived from an EMBL/GenBank/DDBJ whole genome shotgun (WGS) entry which is preliminary data.</text>
</comment>
<dbReference type="SUPFAM" id="SSF49313">
    <property type="entry name" value="Cadherin-like"/>
    <property type="match status" value="4"/>
</dbReference>
<dbReference type="AlphaFoldDB" id="A0A9P4SDS8"/>
<dbReference type="SMART" id="SM00736">
    <property type="entry name" value="CADG"/>
    <property type="match status" value="2"/>
</dbReference>
<evidence type="ECO:0000313" key="5">
    <source>
        <dbReference type="Proteomes" id="UP000799429"/>
    </source>
</evidence>
<organism evidence="4 5">
    <name type="scientific">Patellaria atrata CBS 101060</name>
    <dbReference type="NCBI Taxonomy" id="1346257"/>
    <lineage>
        <taxon>Eukaryota</taxon>
        <taxon>Fungi</taxon>
        <taxon>Dikarya</taxon>
        <taxon>Ascomycota</taxon>
        <taxon>Pezizomycotina</taxon>
        <taxon>Dothideomycetes</taxon>
        <taxon>Dothideomycetes incertae sedis</taxon>
        <taxon>Patellariales</taxon>
        <taxon>Patellariaceae</taxon>
        <taxon>Patellaria</taxon>
    </lineage>
</organism>
<evidence type="ECO:0000259" key="3">
    <source>
        <dbReference type="SMART" id="SM00736"/>
    </source>
</evidence>
<feature type="region of interest" description="Disordered" evidence="1">
    <location>
        <begin position="393"/>
        <end position="412"/>
    </location>
</feature>
<dbReference type="EMBL" id="MU006092">
    <property type="protein sequence ID" value="KAF2840722.1"/>
    <property type="molecule type" value="Genomic_DNA"/>
</dbReference>
<gene>
    <name evidence="4" type="ORF">M501DRAFT_930367</name>
</gene>
<dbReference type="Proteomes" id="UP000799429">
    <property type="component" value="Unassembled WGS sequence"/>
</dbReference>
<proteinExistence type="predicted"/>
<name>A0A9P4SDS8_9PEZI</name>
<dbReference type="InterPro" id="IPR015919">
    <property type="entry name" value="Cadherin-like_sf"/>
</dbReference>
<dbReference type="OrthoDB" id="41532at2759"/>
<dbReference type="InterPro" id="IPR006644">
    <property type="entry name" value="Cadg"/>
</dbReference>
<dbReference type="Pfam" id="PF05345">
    <property type="entry name" value="He_PIG"/>
    <property type="match status" value="4"/>
</dbReference>
<evidence type="ECO:0000256" key="2">
    <source>
        <dbReference type="SAM" id="SignalP"/>
    </source>
</evidence>